<name>G2YAL3_BOTF4</name>
<evidence type="ECO:0000313" key="1">
    <source>
        <dbReference type="EMBL" id="CCD34254.1"/>
    </source>
</evidence>
<dbReference type="EMBL" id="FQ790305">
    <property type="protein sequence ID" value="CCD34254.1"/>
    <property type="molecule type" value="Genomic_DNA"/>
</dbReference>
<dbReference type="AlphaFoldDB" id="G2YAL3"/>
<organism evidence="1 2">
    <name type="scientific">Botryotinia fuckeliana (strain T4)</name>
    <name type="common">Noble rot fungus</name>
    <name type="synonym">Botrytis cinerea</name>
    <dbReference type="NCBI Taxonomy" id="999810"/>
    <lineage>
        <taxon>Eukaryota</taxon>
        <taxon>Fungi</taxon>
        <taxon>Dikarya</taxon>
        <taxon>Ascomycota</taxon>
        <taxon>Pezizomycotina</taxon>
        <taxon>Leotiomycetes</taxon>
        <taxon>Helotiales</taxon>
        <taxon>Sclerotiniaceae</taxon>
        <taxon>Botrytis</taxon>
    </lineage>
</organism>
<protein>
    <submittedName>
        <fullName evidence="1">Uncharacterized protein</fullName>
    </submittedName>
</protein>
<sequence>MCPTQSRPCWIMRPSSWPKHYLISVDFEQLNRACMYATRIIWTPLFQRNLNFSLCLVQTQVNDTYCHAVHKHNL</sequence>
<dbReference type="HOGENOM" id="CLU_2687522_0_0_1"/>
<gene>
    <name evidence="1" type="ORF">BofuT4_uP103820.1</name>
</gene>
<dbReference type="Proteomes" id="UP000008177">
    <property type="component" value="Unplaced contigs"/>
</dbReference>
<proteinExistence type="predicted"/>
<evidence type="ECO:0000313" key="2">
    <source>
        <dbReference type="Proteomes" id="UP000008177"/>
    </source>
</evidence>
<accession>G2YAL3</accession>
<dbReference type="InParanoid" id="G2YAL3"/>
<reference evidence="2" key="1">
    <citation type="journal article" date="2011" name="PLoS Genet.">
        <title>Genomic analysis of the necrotrophic fungal pathogens Sclerotinia sclerotiorum and Botrytis cinerea.</title>
        <authorList>
            <person name="Amselem J."/>
            <person name="Cuomo C.A."/>
            <person name="van Kan J.A."/>
            <person name="Viaud M."/>
            <person name="Benito E.P."/>
            <person name="Couloux A."/>
            <person name="Coutinho P.M."/>
            <person name="de Vries R.P."/>
            <person name="Dyer P.S."/>
            <person name="Fillinger S."/>
            <person name="Fournier E."/>
            <person name="Gout L."/>
            <person name="Hahn M."/>
            <person name="Kohn L."/>
            <person name="Lapalu N."/>
            <person name="Plummer K.M."/>
            <person name="Pradier J.M."/>
            <person name="Quevillon E."/>
            <person name="Sharon A."/>
            <person name="Simon A."/>
            <person name="ten Have A."/>
            <person name="Tudzynski B."/>
            <person name="Tudzynski P."/>
            <person name="Wincker P."/>
            <person name="Andrew M."/>
            <person name="Anthouard V."/>
            <person name="Beever R.E."/>
            <person name="Beffa R."/>
            <person name="Benoit I."/>
            <person name="Bouzid O."/>
            <person name="Brault B."/>
            <person name="Chen Z."/>
            <person name="Choquer M."/>
            <person name="Collemare J."/>
            <person name="Cotton P."/>
            <person name="Danchin E.G."/>
            <person name="Da Silva C."/>
            <person name="Gautier A."/>
            <person name="Giraud C."/>
            <person name="Giraud T."/>
            <person name="Gonzalez C."/>
            <person name="Grossetete S."/>
            <person name="Guldener U."/>
            <person name="Henrissat B."/>
            <person name="Howlett B.J."/>
            <person name="Kodira C."/>
            <person name="Kretschmer M."/>
            <person name="Lappartient A."/>
            <person name="Leroch M."/>
            <person name="Levis C."/>
            <person name="Mauceli E."/>
            <person name="Neuveglise C."/>
            <person name="Oeser B."/>
            <person name="Pearson M."/>
            <person name="Poulain J."/>
            <person name="Poussereau N."/>
            <person name="Quesneville H."/>
            <person name="Rascle C."/>
            <person name="Schumacher J."/>
            <person name="Segurens B."/>
            <person name="Sexton A."/>
            <person name="Silva E."/>
            <person name="Sirven C."/>
            <person name="Soanes D.M."/>
            <person name="Talbot N.J."/>
            <person name="Templeton M."/>
            <person name="Yandava C."/>
            <person name="Yarden O."/>
            <person name="Zeng Q."/>
            <person name="Rollins J.A."/>
            <person name="Lebrun M.H."/>
            <person name="Dickman M."/>
        </authorList>
    </citation>
    <scope>NUCLEOTIDE SEQUENCE [LARGE SCALE GENOMIC DNA]</scope>
    <source>
        <strain evidence="2">T4</strain>
    </source>
</reference>